<evidence type="ECO:0000259" key="18">
    <source>
        <dbReference type="Pfam" id="PF24935"/>
    </source>
</evidence>
<organism evidence="21 22">
    <name type="scientific">Diploscapter pachys</name>
    <dbReference type="NCBI Taxonomy" id="2018661"/>
    <lineage>
        <taxon>Eukaryota</taxon>
        <taxon>Metazoa</taxon>
        <taxon>Ecdysozoa</taxon>
        <taxon>Nematoda</taxon>
        <taxon>Chromadorea</taxon>
        <taxon>Rhabditida</taxon>
        <taxon>Rhabditina</taxon>
        <taxon>Rhabditomorpha</taxon>
        <taxon>Rhabditoidea</taxon>
        <taxon>Rhabditidae</taxon>
        <taxon>Diploscapter</taxon>
    </lineage>
</organism>
<evidence type="ECO:0000259" key="11">
    <source>
        <dbReference type="Pfam" id="PF22957"/>
    </source>
</evidence>
<dbReference type="EMBL" id="LIAE01008976">
    <property type="protein sequence ID" value="PAV71584.1"/>
    <property type="molecule type" value="Genomic_DNA"/>
</dbReference>
<dbReference type="GO" id="GO:0031965">
    <property type="term" value="C:nuclear membrane"/>
    <property type="evidence" value="ECO:0007669"/>
    <property type="project" value="UniProtKB-SubCell"/>
</dbReference>
<feature type="domain" description="NUP210 Ig-like" evidence="16">
    <location>
        <begin position="125"/>
        <end position="227"/>
    </location>
</feature>
<dbReference type="InterPro" id="IPR055098">
    <property type="entry name" value="Ig_NUP210_3rd"/>
</dbReference>
<dbReference type="Pfam" id="PF22962">
    <property type="entry name" value="Ig_NUP210_7th"/>
    <property type="match status" value="1"/>
</dbReference>
<feature type="signal peptide" evidence="10">
    <location>
        <begin position="1"/>
        <end position="24"/>
    </location>
</feature>
<accession>A0A2A2KC69</accession>
<dbReference type="Proteomes" id="UP000218231">
    <property type="component" value="Unassembled WGS sequence"/>
</dbReference>
<dbReference type="Pfam" id="PF24935">
    <property type="entry name" value="Ig_NUP210_6th"/>
    <property type="match status" value="1"/>
</dbReference>
<keyword evidence="22" id="KW-1185">Reference proteome</keyword>
<evidence type="ECO:0000313" key="22">
    <source>
        <dbReference type="Proteomes" id="UP000218231"/>
    </source>
</evidence>
<evidence type="ECO:0000256" key="2">
    <source>
        <dbReference type="ARBA" id="ARBA00007313"/>
    </source>
</evidence>
<evidence type="ECO:0000259" key="14">
    <source>
        <dbReference type="Pfam" id="PF22963"/>
    </source>
</evidence>
<protein>
    <recommendedName>
        <fullName evidence="23">BIG2 domain-containing protein</fullName>
    </recommendedName>
</protein>
<keyword evidence="4 10" id="KW-0732">Signal</keyword>
<dbReference type="InterPro" id="IPR045197">
    <property type="entry name" value="NUP210-like"/>
</dbReference>
<evidence type="ECO:0000259" key="19">
    <source>
        <dbReference type="Pfam" id="PF24991"/>
    </source>
</evidence>
<evidence type="ECO:0000256" key="6">
    <source>
        <dbReference type="ARBA" id="ARBA00023136"/>
    </source>
</evidence>
<dbReference type="Gene3D" id="2.60.40.1080">
    <property type="match status" value="1"/>
</dbReference>
<dbReference type="SUPFAM" id="SSF49373">
    <property type="entry name" value="Invasin/intimin cell-adhesion fragments"/>
    <property type="match status" value="1"/>
</dbReference>
<dbReference type="InterPro" id="IPR008964">
    <property type="entry name" value="Invasin/intimin_cell_adhesion"/>
</dbReference>
<evidence type="ECO:0000256" key="10">
    <source>
        <dbReference type="SAM" id="SignalP"/>
    </source>
</evidence>
<evidence type="ECO:0000256" key="3">
    <source>
        <dbReference type="ARBA" id="ARBA00022692"/>
    </source>
</evidence>
<sequence>MANSLLVVCTCLVVWVWLCPPASGYLVNEPRVLLPQHPDISVNFTLKITEPSGGCFTWRSNRPDIATIHPVGSDTCSDTAIVRSVPKALSSSHPSTIIFIDEKSSGVHLSCTVQVAEIHRIQIETVAKMLYIDADPSRMMLKAYDAEGDVFSSLGELPVEWELRNTLGSRPLRIVSFDKSSYEAPKEIILLEERKKKGHTILLEGVSTGSATLTARFSDHHFNAIAPTSLDLMVVASLVLQPSVVYVPVQANVKFSVFIIKQNLIEAVKMPSPDYYLQVADASIATLNSKDSAVRALQYGTTQVELFNKNIKEQSKLGSIRLPSTPFFVVDPDRIEWRVDDSSNFLLQKDTEYLLALNLLTEDGNSMLITDNMLFESHLDAEFFKVVHKLANQSYFKVVPLKKGKTTVRSKYVAIVDEHGVEQKQSGRVKGEQELQIVDPVKVAPSKVYLPYLPKQRVNFELKATGGSGVYDWNTEDAKIADVDANGIAAPISLGQTRITAIDRRNKHMMDHAEVSVVEITSIGFGETRKEAIEGTKLVMNLQLYGEAPDGSIVPVTDCRAAQIYAKIGDERVARVDSASKPLLPSMGTGCATLTLSAIASGNTKVTVTFGRYTASTDIAIYPKMQTQPEQLGLALNSEFELQIQGGPRPWIDDPTSHFINAKSKLVTHTRSDNRLRVVCGKEEGTEKMIISMGNKPSTSLPLPLVIDLPLQVCCANPNRLDIARPDRLSTCPGKTDAILTDSKARYVLQGYAQCGSNADRLLDSVSGLSVNWKSADTNLLMLNSVTPDETTKQPTADVLTRRKSGTASLSADVKLGNGKKLHTEREIIVATPIQVNPDPLLVWNERGTVGEGKIEGGSGHFTIIDRHSNSLIRTEIKARTIEVFPLAQGSVTLTVKDLCIADLERTINVRVVQIHGLSISAPEFVGVNDIVDVEIVALDEHGEEIPHKSDALSNVKLETSNDRATLQRQSSMHYSLRGAAIGSVALTASANSSTGHRLISRPKSVQIFSPIKFDPTKLTLIPEAVFQLQVLGGPQPTPPIAFSLNNSKIARIEPNGLITSLQTLGITTITGTLHIGNKQITKDTVLLRVVSLRGIRLVASSHQVETDGRVHVRVEGIDEDETPFAFGGAIYPIKMEWDVSHEEILSSKQHPIVASMNDDAPNQFAIWLRANKAGKATIKVRAHLHAKSHSHFAGSARLLEATTEIEVVEPLQLDSPSVPMAAIRMSPQSSFQLSLQKWGLSSGKSTYSSSSESSLLTVSPSGRLTTHSREGVGAVVVRQAPDNRTLMIPVSVSRVHSLHVRLSSPSPISVDSTHLPVGLTIPLDVLAFDSFGQQMHVTDDVIFYRPHRFDLTDIQSSNYNRSLSIHLKFPGETVLKVWLRDHPQVDAFIRLPVAGWIFDDAHRRAYVQSDVTCLKSPFAGSVKWTSSSRGIKWINAALGIAQLTAPGEHKIAVTEGEQTLDDSIQVLEPKKLAFDNSHPTLLTTQPDKQFVFPVHVQANQTQKYLDCTAEQRSVLSQDDLIDPPFHCSFHFSNKAPSQLSAAYWLTSQPKFDLVNGYSCVLSRLEVPTEEWKFDMKSPAEVTLEAKWNDGSQRVESASVAVPFHFATVVFEEEIHLSDLENKPFVVSVSVPPYQERKLTVRGCDLVAVSPVKRPEELANAPANVFYAVSLNTKSAALFEEWRSKCNVTIANSETGQTIEVPVRIRMVSDTTSLLEAMSRKSWHDMIYSLVIVCVIGIVSLLAYKYYKSMTDKPGFVGVTTSTPLSPSMLVSSFGANRSSLTNSIGGSSLDNGARGDSRLWSDGSKENVVSPYRRRIDENSSFITIMSALSSTRLPLPSCLRTTALLVCLLVLLQLLAGVGGEYKRCK</sequence>
<evidence type="ECO:0000259" key="20">
    <source>
        <dbReference type="Pfam" id="PF26181"/>
    </source>
</evidence>
<feature type="chain" id="PRO_5012968620" description="BIG2 domain-containing protein" evidence="10">
    <location>
        <begin position="25"/>
        <end position="1868"/>
    </location>
</feature>
<evidence type="ECO:0000256" key="4">
    <source>
        <dbReference type="ARBA" id="ARBA00022729"/>
    </source>
</evidence>
<dbReference type="InterPro" id="IPR055097">
    <property type="entry name" value="Ig_NUP210_2nd"/>
</dbReference>
<dbReference type="InterPro" id="IPR055099">
    <property type="entry name" value="Ig_NUP210_7th"/>
</dbReference>
<evidence type="ECO:0000256" key="5">
    <source>
        <dbReference type="ARBA" id="ARBA00022989"/>
    </source>
</evidence>
<dbReference type="InterPro" id="IPR056897">
    <property type="entry name" value="Ig_NUP210_4th"/>
</dbReference>
<feature type="domain" description="NUP210 Ig-like" evidence="13">
    <location>
        <begin position="627"/>
        <end position="716"/>
    </location>
</feature>
<feature type="domain" description="NUP210 fourth Ig-like" evidence="19">
    <location>
        <begin position="344"/>
        <end position="420"/>
    </location>
</feature>
<dbReference type="InterPro" id="IPR055094">
    <property type="entry name" value="NUP210_Ig15"/>
</dbReference>
<keyword evidence="5 9" id="KW-1133">Transmembrane helix</keyword>
<dbReference type="Pfam" id="PF22967">
    <property type="entry name" value="Ig_NUP210_1st"/>
    <property type="match status" value="1"/>
</dbReference>
<evidence type="ECO:0000259" key="13">
    <source>
        <dbReference type="Pfam" id="PF22962"/>
    </source>
</evidence>
<dbReference type="OrthoDB" id="361283at2759"/>
<dbReference type="InterPro" id="IPR058779">
    <property type="entry name" value="Ig_NUP210_13th"/>
</dbReference>
<evidence type="ECO:0000256" key="7">
    <source>
        <dbReference type="ARBA" id="ARBA00023180"/>
    </source>
</evidence>
<evidence type="ECO:0000256" key="9">
    <source>
        <dbReference type="SAM" id="Phobius"/>
    </source>
</evidence>
<evidence type="ECO:0000259" key="15">
    <source>
        <dbReference type="Pfam" id="PF22967"/>
    </source>
</evidence>
<evidence type="ECO:0000256" key="8">
    <source>
        <dbReference type="ARBA" id="ARBA00023242"/>
    </source>
</evidence>
<evidence type="ECO:0000313" key="21">
    <source>
        <dbReference type="EMBL" id="PAV71584.1"/>
    </source>
</evidence>
<dbReference type="InterPro" id="IPR056899">
    <property type="entry name" value="Ig_NUP210_9th"/>
</dbReference>
<dbReference type="Pfam" id="PF24902">
    <property type="entry name" value="Ig_NUP210_9th"/>
    <property type="match status" value="1"/>
</dbReference>
<feature type="domain" description="NUP210 Ig-like" evidence="20">
    <location>
        <begin position="1092"/>
        <end position="1208"/>
    </location>
</feature>
<dbReference type="Pfam" id="PF22959">
    <property type="entry name" value="Ig_NUP210_15th"/>
    <property type="match status" value="1"/>
</dbReference>
<comment type="caution">
    <text evidence="21">The sequence shown here is derived from an EMBL/GenBank/DDBJ whole genome shotgun (WGS) entry which is preliminary data.</text>
</comment>
<dbReference type="STRING" id="2018661.A0A2A2KC69"/>
<dbReference type="Pfam" id="PF26181">
    <property type="entry name" value="Ig_NUP210_13th"/>
    <property type="match status" value="1"/>
</dbReference>
<evidence type="ECO:0000259" key="12">
    <source>
        <dbReference type="Pfam" id="PF22959"/>
    </source>
</evidence>
<dbReference type="GO" id="GO:0005643">
    <property type="term" value="C:nuclear pore"/>
    <property type="evidence" value="ECO:0007669"/>
    <property type="project" value="TreeGrafter"/>
</dbReference>
<dbReference type="Pfam" id="PF22969">
    <property type="entry name" value="Ig_NUP210_2nd"/>
    <property type="match status" value="1"/>
</dbReference>
<keyword evidence="8" id="KW-0539">Nucleus</keyword>
<proteinExistence type="inferred from homology"/>
<evidence type="ECO:0008006" key="23">
    <source>
        <dbReference type="Google" id="ProtNLM"/>
    </source>
</evidence>
<dbReference type="Pfam" id="PF22963">
    <property type="entry name" value="Ig_NUP210_3rd"/>
    <property type="match status" value="1"/>
</dbReference>
<reference evidence="21 22" key="1">
    <citation type="journal article" date="2017" name="Curr. Biol.">
        <title>Genome architecture and evolution of a unichromosomal asexual nematode.</title>
        <authorList>
            <person name="Fradin H."/>
            <person name="Zegar C."/>
            <person name="Gutwein M."/>
            <person name="Lucas J."/>
            <person name="Kovtun M."/>
            <person name="Corcoran D."/>
            <person name="Baugh L.R."/>
            <person name="Kiontke K."/>
            <person name="Gunsalus K."/>
            <person name="Fitch D.H."/>
            <person name="Piano F."/>
        </authorList>
    </citation>
    <scope>NUCLEOTIDE SEQUENCE [LARGE SCALE GENOMIC DNA]</scope>
    <source>
        <strain evidence="21">PF1309</strain>
    </source>
</reference>
<feature type="domain" description="NUP210 Ig-like" evidence="17">
    <location>
        <begin position="836"/>
        <end position="903"/>
    </location>
</feature>
<dbReference type="PANTHER" id="PTHR23019:SF0">
    <property type="entry name" value="NUCLEAR PORE MEMBRANE GLYCOPROTEIN 210"/>
    <property type="match status" value="1"/>
</dbReference>
<dbReference type="Pfam" id="PF22957">
    <property type="entry name" value="NUP210_Ig"/>
    <property type="match status" value="1"/>
</dbReference>
<evidence type="ECO:0000259" key="16">
    <source>
        <dbReference type="Pfam" id="PF22969"/>
    </source>
</evidence>
<comment type="subcellular location">
    <subcellularLocation>
        <location evidence="1">Nucleus membrane</location>
        <topology evidence="1">Single-pass membrane protein</topology>
    </subcellularLocation>
</comment>
<dbReference type="InterPro" id="IPR055095">
    <property type="entry name" value="NUP210_Ig_C"/>
</dbReference>
<gene>
    <name evidence="21" type="ORF">WR25_08917</name>
</gene>
<feature type="domain" description="NUP210 Ig-like" evidence="18">
    <location>
        <begin position="525"/>
        <end position="610"/>
    </location>
</feature>
<evidence type="ECO:0000256" key="1">
    <source>
        <dbReference type="ARBA" id="ARBA00004590"/>
    </source>
</evidence>
<dbReference type="InterPro" id="IPR055096">
    <property type="entry name" value="Ig_NUP210_1st"/>
</dbReference>
<feature type="domain" description="NUP210 C-terminal Ig-like" evidence="11">
    <location>
        <begin position="1470"/>
        <end position="1640"/>
    </location>
</feature>
<dbReference type="PANTHER" id="PTHR23019">
    <property type="entry name" value="NUCLEAR PORE MEMBRANE GLYCOPROTEIN GP210-RELATED"/>
    <property type="match status" value="1"/>
</dbReference>
<dbReference type="InterPro" id="IPR056898">
    <property type="entry name" value="Ig_NUP210_6th"/>
</dbReference>
<evidence type="ECO:0000259" key="17">
    <source>
        <dbReference type="Pfam" id="PF24902"/>
    </source>
</evidence>
<keyword evidence="6 9" id="KW-0472">Membrane</keyword>
<name>A0A2A2KC69_9BILA</name>
<dbReference type="Pfam" id="PF24991">
    <property type="entry name" value="Ig_NUP210_4th"/>
    <property type="match status" value="1"/>
</dbReference>
<feature type="domain" description="NUP210 Ig-like" evidence="15">
    <location>
        <begin position="27"/>
        <end position="115"/>
    </location>
</feature>
<comment type="similarity">
    <text evidence="2">Belongs to the NUP210 family.</text>
</comment>
<keyword evidence="3 9" id="KW-0812">Transmembrane</keyword>
<keyword evidence="7" id="KW-0325">Glycoprotein</keyword>
<feature type="domain" description="NUP210 Ig-like" evidence="12">
    <location>
        <begin position="1296"/>
        <end position="1394"/>
    </location>
</feature>
<feature type="transmembrane region" description="Helical" evidence="9">
    <location>
        <begin position="1726"/>
        <end position="1744"/>
    </location>
</feature>
<dbReference type="Pfam" id="PF26182">
    <property type="entry name" value="Ig_NUP210_5th"/>
    <property type="match status" value="1"/>
</dbReference>
<feature type="domain" description="NUP210 Ig-like" evidence="14">
    <location>
        <begin position="237"/>
        <end position="332"/>
    </location>
</feature>